<keyword evidence="6" id="KW-0663">Pyridoxal phosphate</keyword>
<feature type="region of interest" description="Disordered" evidence="12">
    <location>
        <begin position="416"/>
        <end position="439"/>
    </location>
</feature>
<dbReference type="InterPro" id="IPR042208">
    <property type="entry name" value="D-ser_dehydrat-like_sf"/>
</dbReference>
<keyword evidence="7" id="KW-0456">Lyase</keyword>
<feature type="compositionally biased region" description="Basic and acidic residues" evidence="12">
    <location>
        <begin position="422"/>
        <end position="439"/>
    </location>
</feature>
<evidence type="ECO:0000256" key="1">
    <source>
        <dbReference type="ARBA" id="ARBA00001933"/>
    </source>
</evidence>
<dbReference type="InterPro" id="IPR026956">
    <property type="entry name" value="D-ser_dehydrat-like_dom"/>
</dbReference>
<sequence length="439" mass="47765">MWLGRPVADLPTPAFTVDLDVASRNAQRMQERCQALGVALRPHMKTHKTLEGGRLMTGGSLRGIVVSTLAEARYFADGGFNDILYAYPLPFDKVDDCAALAEKLDAFQVLVDSPQALDRLKGRPLRTGQPWKVWLKIDCDNARAGVKASDPAALRLAKAVSEGATEMAGIYAHCGNSYGCQGVSETQSVAQRTTEITLNFMEQLQEAGVPCPKSSIGSTPSCSHPVPIMAKLSEVHPGNYIFYDVQQMLIGSCQLEDVAVRVWTRVIGHYPHRNQLLVDCGWTGLSLHSLGQLPTGFALVDGHPELKLVGMTQEHGKIEPMTGKLDFAKFPLGSLLSLIPYHACATAAMHPVFFVHSGGRVVETWKPVRGWRRFPRLVIGEGVAFFLLGRAGRETHLRGSAATPARSLPLFLSAACPPTHSRPPEKRVGKEGLRRPPPG</sequence>
<dbReference type="GO" id="GO:0046872">
    <property type="term" value="F:metal ion binding"/>
    <property type="evidence" value="ECO:0007669"/>
    <property type="project" value="UniProtKB-KW"/>
</dbReference>
<evidence type="ECO:0000256" key="8">
    <source>
        <dbReference type="ARBA" id="ARBA00051198"/>
    </source>
</evidence>
<feature type="domain" description="D-serine dehydratase-like" evidence="13">
    <location>
        <begin position="259"/>
        <end position="357"/>
    </location>
</feature>
<comment type="caution">
    <text evidence="14">The sequence shown here is derived from an EMBL/GenBank/DDBJ whole genome shotgun (WGS) entry which is preliminary data.</text>
</comment>
<dbReference type="PANTHER" id="PTHR28004">
    <property type="entry name" value="ZGC:162816-RELATED"/>
    <property type="match status" value="1"/>
</dbReference>
<dbReference type="PANTHER" id="PTHR28004:SF2">
    <property type="entry name" value="D-SERINE DEHYDRATASE"/>
    <property type="match status" value="1"/>
</dbReference>
<evidence type="ECO:0000256" key="7">
    <source>
        <dbReference type="ARBA" id="ARBA00023239"/>
    </source>
</evidence>
<comment type="cofactor">
    <cofactor evidence="2">
        <name>Zn(2+)</name>
        <dbReference type="ChEBI" id="CHEBI:29105"/>
    </cofactor>
</comment>
<dbReference type="EMBL" id="JAOTOJ010000008">
    <property type="protein sequence ID" value="KAK9395987.1"/>
    <property type="molecule type" value="Genomic_DNA"/>
</dbReference>
<comment type="catalytic activity">
    <reaction evidence="8">
        <text>D-serine = pyruvate + NH4(+)</text>
        <dbReference type="Rhea" id="RHEA:13977"/>
        <dbReference type="ChEBI" id="CHEBI:15361"/>
        <dbReference type="ChEBI" id="CHEBI:28938"/>
        <dbReference type="ChEBI" id="CHEBI:35247"/>
        <dbReference type="EC" id="4.3.1.18"/>
    </reaction>
    <physiologicalReaction direction="left-to-right" evidence="8">
        <dbReference type="Rhea" id="RHEA:13978"/>
    </physiologicalReaction>
</comment>
<dbReference type="SUPFAM" id="SSF51419">
    <property type="entry name" value="PLP-binding barrel"/>
    <property type="match status" value="1"/>
</dbReference>
<protein>
    <recommendedName>
        <fullName evidence="10">D-serine dehydratase</fullName>
        <ecNumber evidence="9">4.3.1.18</ecNumber>
    </recommendedName>
    <alternativeName>
        <fullName evidence="11">D-serine deaminase</fullName>
    </alternativeName>
</protein>
<dbReference type="Pfam" id="PF14031">
    <property type="entry name" value="D-ser_dehydrat"/>
    <property type="match status" value="1"/>
</dbReference>
<evidence type="ECO:0000256" key="6">
    <source>
        <dbReference type="ARBA" id="ARBA00022898"/>
    </source>
</evidence>
<dbReference type="AlphaFoldDB" id="A0AAW1B1R0"/>
<evidence type="ECO:0000256" key="2">
    <source>
        <dbReference type="ARBA" id="ARBA00001947"/>
    </source>
</evidence>
<dbReference type="Gene3D" id="2.40.37.20">
    <property type="entry name" value="D-serine dehydratase-like domain"/>
    <property type="match status" value="1"/>
</dbReference>
<dbReference type="FunFam" id="3.20.20.10:FF:000016">
    <property type="entry name" value="D-serine dehydratase"/>
    <property type="match status" value="1"/>
</dbReference>
<evidence type="ECO:0000256" key="11">
    <source>
        <dbReference type="ARBA" id="ARBA00075219"/>
    </source>
</evidence>
<name>A0AAW1B1R0_CROAD</name>
<reference evidence="14 15" key="1">
    <citation type="journal article" date="2024" name="Proc. Natl. Acad. Sci. U.S.A.">
        <title>The genetic regulatory architecture and epigenomic basis for age-related changes in rattlesnake venom.</title>
        <authorList>
            <person name="Hogan M.P."/>
            <person name="Holding M.L."/>
            <person name="Nystrom G.S."/>
            <person name="Colston T.J."/>
            <person name="Bartlett D.A."/>
            <person name="Mason A.J."/>
            <person name="Ellsworth S.A."/>
            <person name="Rautsaw R.M."/>
            <person name="Lawrence K.C."/>
            <person name="Strickland J.L."/>
            <person name="He B."/>
            <person name="Fraser P."/>
            <person name="Margres M.J."/>
            <person name="Gilbert D.M."/>
            <person name="Gibbs H.L."/>
            <person name="Parkinson C.L."/>
            <person name="Rokyta D.R."/>
        </authorList>
    </citation>
    <scope>NUCLEOTIDE SEQUENCE [LARGE SCALE GENOMIC DNA]</scope>
    <source>
        <strain evidence="14">DRR0105</strain>
    </source>
</reference>
<evidence type="ECO:0000313" key="14">
    <source>
        <dbReference type="EMBL" id="KAK9395987.1"/>
    </source>
</evidence>
<dbReference type="Gene3D" id="3.20.20.10">
    <property type="entry name" value="Alanine racemase"/>
    <property type="match status" value="1"/>
</dbReference>
<evidence type="ECO:0000256" key="9">
    <source>
        <dbReference type="ARBA" id="ARBA00066349"/>
    </source>
</evidence>
<evidence type="ECO:0000313" key="15">
    <source>
        <dbReference type="Proteomes" id="UP001474421"/>
    </source>
</evidence>
<gene>
    <name evidence="14" type="ORF">NXF25_019348</name>
</gene>
<keyword evidence="15" id="KW-1185">Reference proteome</keyword>
<proteinExistence type="inferred from homology"/>
<organism evidence="14 15">
    <name type="scientific">Crotalus adamanteus</name>
    <name type="common">Eastern diamondback rattlesnake</name>
    <dbReference type="NCBI Taxonomy" id="8729"/>
    <lineage>
        <taxon>Eukaryota</taxon>
        <taxon>Metazoa</taxon>
        <taxon>Chordata</taxon>
        <taxon>Craniata</taxon>
        <taxon>Vertebrata</taxon>
        <taxon>Euteleostomi</taxon>
        <taxon>Lepidosauria</taxon>
        <taxon>Squamata</taxon>
        <taxon>Bifurcata</taxon>
        <taxon>Unidentata</taxon>
        <taxon>Episquamata</taxon>
        <taxon>Toxicofera</taxon>
        <taxon>Serpentes</taxon>
        <taxon>Colubroidea</taxon>
        <taxon>Viperidae</taxon>
        <taxon>Crotalinae</taxon>
        <taxon>Crotalus</taxon>
    </lineage>
</organism>
<evidence type="ECO:0000256" key="3">
    <source>
        <dbReference type="ARBA" id="ARBA00005323"/>
    </source>
</evidence>
<accession>A0AAW1B1R0</accession>
<dbReference type="InterPro" id="IPR029066">
    <property type="entry name" value="PLP-binding_barrel"/>
</dbReference>
<keyword evidence="4" id="KW-0479">Metal-binding</keyword>
<dbReference type="Pfam" id="PF01168">
    <property type="entry name" value="Ala_racemase_N"/>
    <property type="match status" value="1"/>
</dbReference>
<dbReference type="GO" id="GO:0036088">
    <property type="term" value="P:D-serine catabolic process"/>
    <property type="evidence" value="ECO:0007669"/>
    <property type="project" value="TreeGrafter"/>
</dbReference>
<dbReference type="SMART" id="SM01119">
    <property type="entry name" value="D-ser_dehydrat"/>
    <property type="match status" value="1"/>
</dbReference>
<evidence type="ECO:0000256" key="5">
    <source>
        <dbReference type="ARBA" id="ARBA00022833"/>
    </source>
</evidence>
<dbReference type="GO" id="GO:0008721">
    <property type="term" value="F:D-serine ammonia-lyase activity"/>
    <property type="evidence" value="ECO:0007669"/>
    <property type="project" value="UniProtKB-EC"/>
</dbReference>
<keyword evidence="5" id="KW-0862">Zinc</keyword>
<comment type="similarity">
    <text evidence="3">Belongs to the DSD1 family.</text>
</comment>
<dbReference type="InterPro" id="IPR051466">
    <property type="entry name" value="D-amino_acid_metab_enzyme"/>
</dbReference>
<evidence type="ECO:0000256" key="12">
    <source>
        <dbReference type="SAM" id="MobiDB-lite"/>
    </source>
</evidence>
<dbReference type="Proteomes" id="UP001474421">
    <property type="component" value="Unassembled WGS sequence"/>
</dbReference>
<evidence type="ECO:0000259" key="13">
    <source>
        <dbReference type="SMART" id="SM01119"/>
    </source>
</evidence>
<evidence type="ECO:0000256" key="4">
    <source>
        <dbReference type="ARBA" id="ARBA00022723"/>
    </source>
</evidence>
<dbReference type="InterPro" id="IPR001608">
    <property type="entry name" value="Ala_racemase_N"/>
</dbReference>
<dbReference type="EC" id="4.3.1.18" evidence="9"/>
<comment type="cofactor">
    <cofactor evidence="1">
        <name>pyridoxal 5'-phosphate</name>
        <dbReference type="ChEBI" id="CHEBI:597326"/>
    </cofactor>
</comment>
<evidence type="ECO:0000256" key="10">
    <source>
        <dbReference type="ARBA" id="ARBA00069616"/>
    </source>
</evidence>